<evidence type="ECO:0000313" key="2">
    <source>
        <dbReference type="EMBL" id="CAA9391514.1"/>
    </source>
</evidence>
<dbReference type="EMBL" id="CADCUU010000070">
    <property type="protein sequence ID" value="CAA9391514.1"/>
    <property type="molecule type" value="Genomic_DNA"/>
</dbReference>
<feature type="domain" description="Histidine phosphotransferase ChpT C-terminal" evidence="1">
    <location>
        <begin position="90"/>
        <end position="205"/>
    </location>
</feature>
<keyword evidence="2" id="KW-0418">Kinase</keyword>
<protein>
    <submittedName>
        <fullName evidence="2">FIG118788: Signal transduction histidine kinase</fullName>
    </submittedName>
</protein>
<sequence>MTEVHSLSADATLRPHGETDLGAKVASRICHDLANPLGAIANGLELLLMTGLEPTPELSLLQDSVASASARIRWFRLAFGPAGPQRVGRAEVTDILRAISRGTRLSYDWTVQGDAPRGEVKAVFLLLQCLEAALPLGGRLTISRSDDAWQVTAHSSRLRFDPSLWASLTSPEVPSPDTPAQVQFALLPQALAELGRALQVEAGTDQIRARF</sequence>
<dbReference type="AlphaFoldDB" id="A0A6J4NQ00"/>
<dbReference type="Gene3D" id="3.30.565.10">
    <property type="entry name" value="Histidine kinase-like ATPase, C-terminal domain"/>
    <property type="match status" value="1"/>
</dbReference>
<accession>A0A6J4NQ00</accession>
<proteinExistence type="predicted"/>
<reference evidence="2" key="1">
    <citation type="submission" date="2020-02" db="EMBL/GenBank/DDBJ databases">
        <authorList>
            <person name="Meier V. D."/>
        </authorList>
    </citation>
    <scope>NUCLEOTIDE SEQUENCE</scope>
    <source>
        <strain evidence="2">AVDCRST_MAG15</strain>
    </source>
</reference>
<gene>
    <name evidence="2" type="ORF">AVDCRST_MAG15-473</name>
</gene>
<dbReference type="InterPro" id="IPR036890">
    <property type="entry name" value="HATPase_C_sf"/>
</dbReference>
<dbReference type="Gene3D" id="1.10.287.130">
    <property type="match status" value="1"/>
</dbReference>
<dbReference type="Pfam" id="PF10090">
    <property type="entry name" value="HPTransfase"/>
    <property type="match status" value="1"/>
</dbReference>
<name>A0A6J4NQ00_9RHOB</name>
<keyword evidence="2" id="KW-0808">Transferase</keyword>
<dbReference type="GO" id="GO:0016301">
    <property type="term" value="F:kinase activity"/>
    <property type="evidence" value="ECO:0007669"/>
    <property type="project" value="UniProtKB-KW"/>
</dbReference>
<dbReference type="InterPro" id="IPR018762">
    <property type="entry name" value="ChpT_C"/>
</dbReference>
<evidence type="ECO:0000259" key="1">
    <source>
        <dbReference type="Pfam" id="PF10090"/>
    </source>
</evidence>
<organism evidence="2">
    <name type="scientific">uncultured Rubellimicrobium sp</name>
    <dbReference type="NCBI Taxonomy" id="543078"/>
    <lineage>
        <taxon>Bacteria</taxon>
        <taxon>Pseudomonadati</taxon>
        <taxon>Pseudomonadota</taxon>
        <taxon>Alphaproteobacteria</taxon>
        <taxon>Rhodobacterales</taxon>
        <taxon>Roseobacteraceae</taxon>
        <taxon>Rubellimicrobium</taxon>
        <taxon>environmental samples</taxon>
    </lineage>
</organism>